<sequence>MQPDSRDPRPPAAQPPLRAAASCAAARRPRWTSAELFAGAEEIEIQHGEAVYRMRITSMGKLILTK</sequence>
<comment type="caution">
    <text evidence="2">The sequence shown here is derived from an EMBL/GenBank/DDBJ whole genome shotgun (WGS) entry which is preliminary data.</text>
</comment>
<evidence type="ECO:0000313" key="3">
    <source>
        <dbReference type="Proteomes" id="UP000802098"/>
    </source>
</evidence>
<protein>
    <submittedName>
        <fullName evidence="2">Hemin uptake protein HemP</fullName>
    </submittedName>
</protein>
<evidence type="ECO:0000256" key="1">
    <source>
        <dbReference type="SAM" id="MobiDB-lite"/>
    </source>
</evidence>
<dbReference type="Gene3D" id="2.10.70.10">
    <property type="entry name" value="Complement Module, domain 1"/>
    <property type="match status" value="1"/>
</dbReference>
<organism evidence="2 3">
    <name type="scientific">Rubrivivax benzoatilyticus</name>
    <dbReference type="NCBI Taxonomy" id="316997"/>
    <lineage>
        <taxon>Bacteria</taxon>
        <taxon>Pseudomonadati</taxon>
        <taxon>Pseudomonadota</taxon>
        <taxon>Betaproteobacteria</taxon>
        <taxon>Burkholderiales</taxon>
        <taxon>Sphaerotilaceae</taxon>
        <taxon>Rubrivivax</taxon>
    </lineage>
</organism>
<dbReference type="InterPro" id="IPR019600">
    <property type="entry name" value="Hemin_uptake_protein_HemP"/>
</dbReference>
<keyword evidence="3" id="KW-1185">Reference proteome</keyword>
<proteinExistence type="predicted"/>
<accession>A0ABX0HU19</accession>
<dbReference type="RefSeq" id="WP_009857022.1">
    <property type="nucleotide sequence ID" value="NZ_JAAOCD010000001.1"/>
</dbReference>
<dbReference type="Proteomes" id="UP000802098">
    <property type="component" value="Unassembled WGS sequence"/>
</dbReference>
<dbReference type="EMBL" id="JAAOCD010000001">
    <property type="protein sequence ID" value="NHK96840.1"/>
    <property type="molecule type" value="Genomic_DNA"/>
</dbReference>
<reference evidence="2 3" key="1">
    <citation type="submission" date="2020-03" db="EMBL/GenBank/DDBJ databases">
        <title>Rubrivivax benzoatilyticus JA2 (sequenced after 10 years sub-culturing).</title>
        <authorList>
            <person name="Gupta D."/>
            <person name="Chintalapati S."/>
            <person name="Chintalapati V.R."/>
        </authorList>
    </citation>
    <scope>NUCLEOTIDE SEQUENCE [LARGE SCALE GENOMIC DNA]</scope>
    <source>
        <strain evidence="2 3">JA2-Mal</strain>
    </source>
</reference>
<name>A0ABX0HU19_9BURK</name>
<feature type="region of interest" description="Disordered" evidence="1">
    <location>
        <begin position="1"/>
        <end position="24"/>
    </location>
</feature>
<gene>
    <name evidence="2" type="ORF">G7087_00460</name>
</gene>
<dbReference type="Pfam" id="PF10636">
    <property type="entry name" value="hemP"/>
    <property type="match status" value="1"/>
</dbReference>
<evidence type="ECO:0000313" key="2">
    <source>
        <dbReference type="EMBL" id="NHK96840.1"/>
    </source>
</evidence>
<feature type="compositionally biased region" description="Low complexity" evidence="1">
    <location>
        <begin position="15"/>
        <end position="24"/>
    </location>
</feature>